<dbReference type="CDD" id="cd14014">
    <property type="entry name" value="STKc_PknB_like"/>
    <property type="match status" value="1"/>
</dbReference>
<feature type="compositionally biased region" description="Pro residues" evidence="5">
    <location>
        <begin position="430"/>
        <end position="441"/>
    </location>
</feature>
<dbReference type="SUPFAM" id="SSF56112">
    <property type="entry name" value="Protein kinase-like (PK-like)"/>
    <property type="match status" value="1"/>
</dbReference>
<keyword evidence="8" id="KW-1185">Reference proteome</keyword>
<dbReference type="SMART" id="SM00220">
    <property type="entry name" value="S_TKc"/>
    <property type="match status" value="1"/>
</dbReference>
<dbReference type="Pfam" id="PF00069">
    <property type="entry name" value="Pkinase"/>
    <property type="match status" value="1"/>
</dbReference>
<dbReference type="Proteomes" id="UP001476950">
    <property type="component" value="Unassembled WGS sequence"/>
</dbReference>
<evidence type="ECO:0000313" key="7">
    <source>
        <dbReference type="EMBL" id="MEP1060508.1"/>
    </source>
</evidence>
<dbReference type="GO" id="GO:0016301">
    <property type="term" value="F:kinase activity"/>
    <property type="evidence" value="ECO:0007669"/>
    <property type="project" value="UniProtKB-KW"/>
</dbReference>
<keyword evidence="4" id="KW-0067">ATP-binding</keyword>
<evidence type="ECO:0000256" key="5">
    <source>
        <dbReference type="SAM" id="MobiDB-lite"/>
    </source>
</evidence>
<sequence>MVTIVEVVMPMNLTAGTPLQDGKYVLNNLLGQSAWGITFKATQTRLNQAVVLKTLRSQPEMGIAPLRQPFLEEVRRFTQCQHPGLVRVLDSFTEAGLPFAVMDYVAGQTLAELVRSQKPLPEAQAVQYIRQASSALSVIHRHGLLHRDVKPENLVRPTGAAFVVLVGFSITPGAVPVEVNRADSRLANHYAAIELQQAKALTAAADIYALAATLYFLVTQHEPIVASHRQQTPLVTPRQLQPQLSTAIERAILSGMALNAQERPQTISDWLALLPDSNPLPAAQGVNGAGKLPAAINLPHTATGSGRTTAPPAPPALANPTHATAPVPPVSMSTPSFAPAPKSRLPKALGVTAAIAIAGGFGLGLVLRFSAINGIGPTLFQTTQDFPPAQNWPLQATPEDLLTTPVLPESVPFRDQEPGDRPPVIRVAPDPAPVPVIPTPSPTATIEATPAPVSSPVEPDIQPSPLPSPAPATDSTPRPLPSGEDASDPSGIPLEQERLQLRQPNPGINQKPN</sequence>
<dbReference type="PANTHER" id="PTHR43289">
    <property type="entry name" value="MITOGEN-ACTIVATED PROTEIN KINASE KINASE KINASE 20-RELATED"/>
    <property type="match status" value="1"/>
</dbReference>
<evidence type="ECO:0000313" key="8">
    <source>
        <dbReference type="Proteomes" id="UP001476950"/>
    </source>
</evidence>
<dbReference type="InterPro" id="IPR011009">
    <property type="entry name" value="Kinase-like_dom_sf"/>
</dbReference>
<gene>
    <name evidence="7" type="ORF">NDI38_18915</name>
</gene>
<name>A0ABV0KN96_9CYAN</name>
<evidence type="ECO:0000256" key="3">
    <source>
        <dbReference type="ARBA" id="ARBA00022777"/>
    </source>
</evidence>
<organism evidence="7 8">
    <name type="scientific">Stenomitos frigidus AS-A4</name>
    <dbReference type="NCBI Taxonomy" id="2933935"/>
    <lineage>
        <taxon>Bacteria</taxon>
        <taxon>Bacillati</taxon>
        <taxon>Cyanobacteriota</taxon>
        <taxon>Cyanophyceae</taxon>
        <taxon>Leptolyngbyales</taxon>
        <taxon>Leptolyngbyaceae</taxon>
        <taxon>Stenomitos</taxon>
    </lineage>
</organism>
<dbReference type="InterPro" id="IPR000719">
    <property type="entry name" value="Prot_kinase_dom"/>
</dbReference>
<protein>
    <submittedName>
        <fullName evidence="7">Protein kinase</fullName>
    </submittedName>
</protein>
<dbReference type="EMBL" id="JAMPLM010000019">
    <property type="protein sequence ID" value="MEP1060508.1"/>
    <property type="molecule type" value="Genomic_DNA"/>
</dbReference>
<keyword evidence="2" id="KW-0547">Nucleotide-binding</keyword>
<accession>A0ABV0KN96</accession>
<evidence type="ECO:0000256" key="4">
    <source>
        <dbReference type="ARBA" id="ARBA00022840"/>
    </source>
</evidence>
<reference evidence="7 8" key="1">
    <citation type="submission" date="2022-04" db="EMBL/GenBank/DDBJ databases">
        <title>Positive selection, recombination, and allopatry shape intraspecific diversity of widespread and dominant cyanobacteria.</title>
        <authorList>
            <person name="Wei J."/>
            <person name="Shu W."/>
            <person name="Hu C."/>
        </authorList>
    </citation>
    <scope>NUCLEOTIDE SEQUENCE [LARGE SCALE GENOMIC DNA]</scope>
    <source>
        <strain evidence="7 8">AS-A4</strain>
    </source>
</reference>
<dbReference type="PROSITE" id="PS50011">
    <property type="entry name" value="PROTEIN_KINASE_DOM"/>
    <property type="match status" value="1"/>
</dbReference>
<comment type="caution">
    <text evidence="7">The sequence shown here is derived from an EMBL/GenBank/DDBJ whole genome shotgun (WGS) entry which is preliminary data.</text>
</comment>
<feature type="compositionally biased region" description="Polar residues" evidence="5">
    <location>
        <begin position="502"/>
        <end position="513"/>
    </location>
</feature>
<dbReference type="Gene3D" id="1.10.510.10">
    <property type="entry name" value="Transferase(Phosphotransferase) domain 1"/>
    <property type="match status" value="1"/>
</dbReference>
<keyword evidence="1" id="KW-0808">Transferase</keyword>
<keyword evidence="3 7" id="KW-0418">Kinase</keyword>
<dbReference type="RefSeq" id="WP_190449068.1">
    <property type="nucleotide sequence ID" value="NZ_JAMPLM010000019.1"/>
</dbReference>
<dbReference type="Gene3D" id="3.30.200.20">
    <property type="entry name" value="Phosphorylase Kinase, domain 1"/>
    <property type="match status" value="1"/>
</dbReference>
<feature type="region of interest" description="Disordered" evidence="5">
    <location>
        <begin position="409"/>
        <end position="513"/>
    </location>
</feature>
<dbReference type="PRINTS" id="PR01217">
    <property type="entry name" value="PRICHEXTENSN"/>
</dbReference>
<evidence type="ECO:0000256" key="1">
    <source>
        <dbReference type="ARBA" id="ARBA00022679"/>
    </source>
</evidence>
<dbReference type="PANTHER" id="PTHR43289:SF34">
    <property type="entry name" value="SERINE_THREONINE-PROTEIN KINASE YBDM-RELATED"/>
    <property type="match status" value="1"/>
</dbReference>
<feature type="domain" description="Protein kinase" evidence="6">
    <location>
        <begin position="24"/>
        <end position="281"/>
    </location>
</feature>
<evidence type="ECO:0000256" key="2">
    <source>
        <dbReference type="ARBA" id="ARBA00022741"/>
    </source>
</evidence>
<evidence type="ECO:0000259" key="6">
    <source>
        <dbReference type="PROSITE" id="PS50011"/>
    </source>
</evidence>
<proteinExistence type="predicted"/>